<feature type="transmembrane region" description="Helical" evidence="1">
    <location>
        <begin position="82"/>
        <end position="102"/>
    </location>
</feature>
<organism evidence="2 3">
    <name type="scientific">Mucilaginibacter yixingensis</name>
    <dbReference type="NCBI Taxonomy" id="1295612"/>
    <lineage>
        <taxon>Bacteria</taxon>
        <taxon>Pseudomonadati</taxon>
        <taxon>Bacteroidota</taxon>
        <taxon>Sphingobacteriia</taxon>
        <taxon>Sphingobacteriales</taxon>
        <taxon>Sphingobacteriaceae</taxon>
        <taxon>Mucilaginibacter</taxon>
    </lineage>
</organism>
<evidence type="ECO:0000256" key="1">
    <source>
        <dbReference type="SAM" id="Phobius"/>
    </source>
</evidence>
<feature type="transmembrane region" description="Helical" evidence="1">
    <location>
        <begin position="340"/>
        <end position="358"/>
    </location>
</feature>
<comment type="caution">
    <text evidence="2">The sequence shown here is derived from an EMBL/GenBank/DDBJ whole genome shotgun (WGS) entry which is preliminary data.</text>
</comment>
<feature type="transmembrane region" description="Helical" evidence="1">
    <location>
        <begin position="134"/>
        <end position="149"/>
    </location>
</feature>
<feature type="transmembrane region" description="Helical" evidence="1">
    <location>
        <begin position="109"/>
        <end position="128"/>
    </location>
</feature>
<dbReference type="OrthoDB" id="1402360at2"/>
<accession>A0A2T5J583</accession>
<proteinExistence type="predicted"/>
<evidence type="ECO:0008006" key="4">
    <source>
        <dbReference type="Google" id="ProtNLM"/>
    </source>
</evidence>
<evidence type="ECO:0000313" key="3">
    <source>
        <dbReference type="Proteomes" id="UP000244168"/>
    </source>
</evidence>
<keyword evidence="3" id="KW-1185">Reference proteome</keyword>
<feature type="transmembrane region" description="Helical" evidence="1">
    <location>
        <begin position="288"/>
        <end position="310"/>
    </location>
</feature>
<feature type="transmembrane region" description="Helical" evidence="1">
    <location>
        <begin position="178"/>
        <end position="198"/>
    </location>
</feature>
<feature type="transmembrane region" description="Helical" evidence="1">
    <location>
        <begin position="156"/>
        <end position="172"/>
    </location>
</feature>
<dbReference type="RefSeq" id="WP_107831162.1">
    <property type="nucleotide sequence ID" value="NZ_CP160205.1"/>
</dbReference>
<feature type="transmembrane region" description="Helical" evidence="1">
    <location>
        <begin position="6"/>
        <end position="27"/>
    </location>
</feature>
<keyword evidence="1" id="KW-0472">Membrane</keyword>
<keyword evidence="1" id="KW-0812">Transmembrane</keyword>
<feature type="transmembrane region" description="Helical" evidence="1">
    <location>
        <begin position="317"/>
        <end position="334"/>
    </location>
</feature>
<reference evidence="2 3" key="1">
    <citation type="submission" date="2018-04" db="EMBL/GenBank/DDBJ databases">
        <title>Genomic Encyclopedia of Archaeal and Bacterial Type Strains, Phase II (KMG-II): from individual species to whole genera.</title>
        <authorList>
            <person name="Goeker M."/>
        </authorList>
    </citation>
    <scope>NUCLEOTIDE SEQUENCE [LARGE SCALE GENOMIC DNA]</scope>
    <source>
        <strain evidence="2 3">DSM 26809</strain>
    </source>
</reference>
<dbReference type="AlphaFoldDB" id="A0A2T5J583"/>
<dbReference type="EMBL" id="QAOQ01000010">
    <property type="protein sequence ID" value="PTQ92880.1"/>
    <property type="molecule type" value="Genomic_DNA"/>
</dbReference>
<feature type="transmembrane region" description="Helical" evidence="1">
    <location>
        <begin position="225"/>
        <end position="245"/>
    </location>
</feature>
<protein>
    <recommendedName>
        <fullName evidence="4">Dolichyl-phosphate-mannose-protein mannosyltransferase</fullName>
    </recommendedName>
</protein>
<dbReference type="Proteomes" id="UP000244168">
    <property type="component" value="Unassembled WGS sequence"/>
</dbReference>
<sequence length="519" mass="60017">MRLSKSLWLLLTTLLLTVYYLYCAMYLNHMGYANNESLFYVEKAKIVFEGIGSRLKVMGLTAPIFPFYATFVFTAIDYNTAPILASAVGTALLFNVMANTLVKRLQDDFYLIALLLVFVLHPGILYLACSGKSMYLQMIFFFLFFLNIFKFYTSNTTFHVSIASICLVVLVFCEYKFIWLTLFFLPLVLSISIHSLNLSEKESIFRLFSSFNNPSLRRKLINKTFALYVIIFLLPLASVLIYKMLNLTHAADLNYFIESPYATWSVLAEKINYNVLAENTTRHLLPEASMIISLRVLLFCPLMMMAIYLFRHRTYQILTLFTPLAFVEFLRIKYDKVYLTHQYYLMFVILSLLCVIFRADTVKEQKSFKIILGLFLAVQLYTGYMFMSNSYIDEERNFVSALTTRKLEMKQDENMDMASYINSLPGNPHVLIDDAVAYPVTAYVSHIQSLILPYQDEFLSAIESPRHYAGYIVVATDKNPANGYTQLTNKYLQIIQNSDSGFTLEKKYETPNWILYAIN</sequence>
<evidence type="ECO:0000313" key="2">
    <source>
        <dbReference type="EMBL" id="PTQ92880.1"/>
    </source>
</evidence>
<keyword evidence="1" id="KW-1133">Transmembrane helix</keyword>
<feature type="transmembrane region" description="Helical" evidence="1">
    <location>
        <begin position="370"/>
        <end position="387"/>
    </location>
</feature>
<name>A0A2T5J583_9SPHI</name>
<gene>
    <name evidence="2" type="ORF">C8P68_11011</name>
</gene>